<keyword evidence="1" id="KW-1133">Transmembrane helix</keyword>
<proteinExistence type="predicted"/>
<keyword evidence="3" id="KW-1185">Reference proteome</keyword>
<keyword evidence="1" id="KW-0812">Transmembrane</keyword>
<dbReference type="Proteomes" id="UP000515679">
    <property type="component" value="Chromosome"/>
</dbReference>
<gene>
    <name evidence="2" type="ORF">FPL14_01810</name>
</gene>
<evidence type="ECO:0000313" key="2">
    <source>
        <dbReference type="EMBL" id="QMV40073.1"/>
    </source>
</evidence>
<dbReference type="EMBL" id="CP041969">
    <property type="protein sequence ID" value="QMV40073.1"/>
    <property type="molecule type" value="Genomic_DNA"/>
</dbReference>
<feature type="transmembrane region" description="Helical" evidence="1">
    <location>
        <begin position="51"/>
        <end position="68"/>
    </location>
</feature>
<dbReference type="KEGG" id="cchl:FPL14_01810"/>
<reference evidence="2 3" key="1">
    <citation type="submission" date="2019-07" db="EMBL/GenBank/DDBJ databases">
        <authorList>
            <person name="Kim J.K."/>
            <person name="Cheong H.-M."/>
            <person name="Choi Y."/>
            <person name="Hwang K.J."/>
            <person name="Lee S."/>
            <person name="Choi C."/>
        </authorList>
    </citation>
    <scope>NUCLEOTIDE SEQUENCE [LARGE SCALE GENOMIC DNA]</scope>
    <source>
        <strain evidence="2 3">KS 22</strain>
    </source>
</reference>
<feature type="transmembrane region" description="Helical" evidence="1">
    <location>
        <begin position="134"/>
        <end position="151"/>
    </location>
</feature>
<evidence type="ECO:0000256" key="1">
    <source>
        <dbReference type="SAM" id="Phobius"/>
    </source>
</evidence>
<dbReference type="AlphaFoldDB" id="A0A7G5BSY9"/>
<protein>
    <submittedName>
        <fullName evidence="2">Uncharacterized protein</fullName>
    </submittedName>
</protein>
<keyword evidence="1" id="KW-0472">Membrane</keyword>
<feature type="transmembrane region" description="Helical" evidence="1">
    <location>
        <begin position="171"/>
        <end position="192"/>
    </location>
</feature>
<dbReference type="RefSeq" id="WP_182301411.1">
    <property type="nucleotide sequence ID" value="NZ_CP041969.1"/>
</dbReference>
<evidence type="ECO:0000313" key="3">
    <source>
        <dbReference type="Proteomes" id="UP000515679"/>
    </source>
</evidence>
<name>A0A7G5BSY9_9BACL</name>
<feature type="transmembrane region" description="Helical" evidence="1">
    <location>
        <begin position="25"/>
        <end position="45"/>
    </location>
</feature>
<sequence length="223" mass="26573">MISKILYFYRKELGNYKLVFSKIKYWWFSFILFSLVEWVGFMYLLEYTGNIMYLFIVFILYIFQILIINNKAKAIVKKNFNIPQDEFMWGGSSYNKFKEDRFKVYLVNELSINKLDKFKQLHEIINKEIDKTKLNIFFIPGVFITLFLPLWNQYITLIFKSSATLVEASKYFVTALFVIIMVTLVVSVGRMLNNDLISFRRSKLKEIETLLEGIILEHNDCNS</sequence>
<organism evidence="2 3">
    <name type="scientific">Cohnella cholangitidis</name>
    <dbReference type="NCBI Taxonomy" id="2598458"/>
    <lineage>
        <taxon>Bacteria</taxon>
        <taxon>Bacillati</taxon>
        <taxon>Bacillota</taxon>
        <taxon>Bacilli</taxon>
        <taxon>Bacillales</taxon>
        <taxon>Paenibacillaceae</taxon>
        <taxon>Cohnella</taxon>
    </lineage>
</organism>
<accession>A0A7G5BSY9</accession>